<dbReference type="RefSeq" id="XP_016943102.3">
    <property type="nucleotide sequence ID" value="XM_017087613.4"/>
</dbReference>
<protein>
    <submittedName>
        <fullName evidence="3">Uncharacterized protein udd</fullName>
    </submittedName>
</protein>
<feature type="compositionally biased region" description="Acidic residues" evidence="1">
    <location>
        <begin position="144"/>
        <end position="154"/>
    </location>
</feature>
<keyword evidence="2" id="KW-1185">Reference proteome</keyword>
<reference evidence="3" key="1">
    <citation type="submission" date="2025-08" db="UniProtKB">
        <authorList>
            <consortium name="RefSeq"/>
        </authorList>
    </citation>
    <scope>IDENTIFICATION</scope>
</reference>
<proteinExistence type="predicted"/>
<gene>
    <name evidence="3" type="primary">udd</name>
</gene>
<evidence type="ECO:0000313" key="3">
    <source>
        <dbReference type="RefSeq" id="XP_016943102.3"/>
    </source>
</evidence>
<dbReference type="Proteomes" id="UP001652628">
    <property type="component" value="Chromosome 2R"/>
</dbReference>
<accession>A0AB39ZU81</accession>
<evidence type="ECO:0000313" key="2">
    <source>
        <dbReference type="Proteomes" id="UP001652628"/>
    </source>
</evidence>
<name>A0AB39ZU81_DROSZ</name>
<dbReference type="AlphaFoldDB" id="A0AB39ZU81"/>
<organism evidence="2 3">
    <name type="scientific">Drosophila suzukii</name>
    <name type="common">Spotted-wing drosophila fruit fly</name>
    <dbReference type="NCBI Taxonomy" id="28584"/>
    <lineage>
        <taxon>Eukaryota</taxon>
        <taxon>Metazoa</taxon>
        <taxon>Ecdysozoa</taxon>
        <taxon>Arthropoda</taxon>
        <taxon>Hexapoda</taxon>
        <taxon>Insecta</taxon>
        <taxon>Pterygota</taxon>
        <taxon>Neoptera</taxon>
        <taxon>Endopterygota</taxon>
        <taxon>Diptera</taxon>
        <taxon>Brachycera</taxon>
        <taxon>Muscomorpha</taxon>
        <taxon>Ephydroidea</taxon>
        <taxon>Drosophilidae</taxon>
        <taxon>Drosophila</taxon>
        <taxon>Sophophora</taxon>
    </lineage>
</organism>
<sequence>MNTKPDNKPPLKKVRKINGANFPARRIPPNVLKRTLEITSNPEDGFWLNKNTSCAPPISYELYSNAKRSTTYEKLRLARNCLMQRDYKNLAKILASNHTGDSLLERTSFELFMDIANILQKHPKLNSKVAKSQEEPTPPKSPSDEEEVMEALEF</sequence>
<dbReference type="GeneID" id="108019714"/>
<feature type="region of interest" description="Disordered" evidence="1">
    <location>
        <begin position="124"/>
        <end position="154"/>
    </location>
</feature>
<evidence type="ECO:0000256" key="1">
    <source>
        <dbReference type="SAM" id="MobiDB-lite"/>
    </source>
</evidence>